<gene>
    <name evidence="6" type="ORF">EP57_06720</name>
</gene>
<evidence type="ECO:0000256" key="1">
    <source>
        <dbReference type="ARBA" id="ARBA00004651"/>
    </source>
</evidence>
<dbReference type="CDD" id="cd17482">
    <property type="entry name" value="MFS_YxiO_like"/>
    <property type="match status" value="1"/>
</dbReference>
<keyword evidence="7" id="KW-1185">Reference proteome</keyword>
<dbReference type="Pfam" id="PF11700">
    <property type="entry name" value="ATG22"/>
    <property type="match status" value="1"/>
</dbReference>
<keyword evidence="5" id="KW-0472">Membrane</keyword>
<comment type="subcellular location">
    <subcellularLocation>
        <location evidence="1">Cell membrane</location>
        <topology evidence="1">Multi-pass membrane protein</topology>
    </subcellularLocation>
</comment>
<evidence type="ECO:0000256" key="2">
    <source>
        <dbReference type="ARBA" id="ARBA00022448"/>
    </source>
</evidence>
<sequence>MKLTKQEKSWVLQDWGNSVYSIMITTAILPIYFKSIASNAGIADNVSTAYWGYANSIGTLLISLLAPILGTIADYQFFKKRFFSLFTWIGVAFTVAFVFVPGDQWLLLLGFYVLSLIGFAGANIFYDSFLVDVTTNERMDKISSFGYAFGYLGSCIPFIAFIVCQATGILPVSQKTLLNGAFLLTAIWWVVFTIPLWRNVQQVYYIPHDKKPIRNSFLRLGKTLKNIKQYRNIVLFLVAYFFYIDGVDTIFRMASSYGIDLGISDTTLIIVLLVTQLVAFPFTIIYGQLAKRFGGKSLILVAISIYIIICIYAIFMKTATDFWILAMLVGTSQGGIQALSRSYFGKIIPKTRSNEFYGFYNIFGKFSAIMGPALMGIIAQLTGHTQYGVASLVVLFMIGGVLFLFVKETPAEENLVS</sequence>
<dbReference type="InterPro" id="IPR036259">
    <property type="entry name" value="MFS_trans_sf"/>
</dbReference>
<evidence type="ECO:0000256" key="4">
    <source>
        <dbReference type="ARBA" id="ARBA00022989"/>
    </source>
</evidence>
<protein>
    <submittedName>
        <fullName evidence="6">MFS transporter</fullName>
    </submittedName>
</protein>
<dbReference type="OrthoDB" id="9768783at2"/>
<evidence type="ECO:0000256" key="3">
    <source>
        <dbReference type="ARBA" id="ARBA00022692"/>
    </source>
</evidence>
<dbReference type="EMBL" id="JNFA01000019">
    <property type="protein sequence ID" value="KGL41527.1"/>
    <property type="molecule type" value="Genomic_DNA"/>
</dbReference>
<dbReference type="eggNOG" id="COG2270">
    <property type="taxonomic scope" value="Bacteria"/>
</dbReference>
<dbReference type="PANTHER" id="PTHR23519">
    <property type="entry name" value="AUTOPHAGY-RELATED PROTEIN 22"/>
    <property type="match status" value="1"/>
</dbReference>
<dbReference type="InterPro" id="IPR020846">
    <property type="entry name" value="MFS_dom"/>
</dbReference>
<dbReference type="GeneID" id="58717069"/>
<dbReference type="RefSeq" id="WP_036085338.1">
    <property type="nucleotide sequence ID" value="NZ_CBCSHQ010000014.1"/>
</dbReference>
<dbReference type="PANTHER" id="PTHR23519:SF1">
    <property type="entry name" value="AUTOPHAGY-RELATED PROTEIN 22"/>
    <property type="match status" value="1"/>
</dbReference>
<dbReference type="STRING" id="1552123.EP57_06720"/>
<proteinExistence type="predicted"/>
<dbReference type="GO" id="GO:0005886">
    <property type="term" value="C:plasma membrane"/>
    <property type="evidence" value="ECO:0007669"/>
    <property type="project" value="UniProtKB-SubCell"/>
</dbReference>
<keyword evidence="4" id="KW-1133">Transmembrane helix</keyword>
<dbReference type="AlphaFoldDB" id="A0A099W964"/>
<dbReference type="InterPro" id="IPR050495">
    <property type="entry name" value="ATG22/LtaA_families"/>
</dbReference>
<keyword evidence="3" id="KW-0812">Transmembrane</keyword>
<organism evidence="6 7">
    <name type="scientific">Listeria booriae</name>
    <dbReference type="NCBI Taxonomy" id="1552123"/>
    <lineage>
        <taxon>Bacteria</taxon>
        <taxon>Bacillati</taxon>
        <taxon>Bacillota</taxon>
        <taxon>Bacilli</taxon>
        <taxon>Bacillales</taxon>
        <taxon>Listeriaceae</taxon>
        <taxon>Listeria</taxon>
    </lineage>
</organism>
<dbReference type="GO" id="GO:0022857">
    <property type="term" value="F:transmembrane transporter activity"/>
    <property type="evidence" value="ECO:0007669"/>
    <property type="project" value="InterPro"/>
</dbReference>
<dbReference type="SUPFAM" id="SSF103473">
    <property type="entry name" value="MFS general substrate transporter"/>
    <property type="match status" value="1"/>
</dbReference>
<reference evidence="6 7" key="1">
    <citation type="submission" date="2014-05" db="EMBL/GenBank/DDBJ databases">
        <title>Novel Listeriaceae from food processing environments.</title>
        <authorList>
            <person name="den Bakker H.C."/>
        </authorList>
    </citation>
    <scope>NUCLEOTIDE SEQUENCE [LARGE SCALE GENOMIC DNA]</scope>
    <source>
        <strain evidence="6 7">FSL A5-0281</strain>
    </source>
</reference>
<evidence type="ECO:0000256" key="5">
    <source>
        <dbReference type="ARBA" id="ARBA00023136"/>
    </source>
</evidence>
<dbReference type="Gene3D" id="1.20.1250.20">
    <property type="entry name" value="MFS general substrate transporter like domains"/>
    <property type="match status" value="2"/>
</dbReference>
<dbReference type="Proteomes" id="UP000029844">
    <property type="component" value="Unassembled WGS sequence"/>
</dbReference>
<name>A0A099W964_9LIST</name>
<accession>A0A099W964</accession>
<comment type="caution">
    <text evidence="6">The sequence shown here is derived from an EMBL/GenBank/DDBJ whole genome shotgun (WGS) entry which is preliminary data.</text>
</comment>
<evidence type="ECO:0000313" key="7">
    <source>
        <dbReference type="Proteomes" id="UP000029844"/>
    </source>
</evidence>
<dbReference type="InterPro" id="IPR024671">
    <property type="entry name" value="Atg22-like"/>
</dbReference>
<keyword evidence="2" id="KW-0813">Transport</keyword>
<dbReference type="PROSITE" id="PS50850">
    <property type="entry name" value="MFS"/>
    <property type="match status" value="1"/>
</dbReference>
<evidence type="ECO:0000313" key="6">
    <source>
        <dbReference type="EMBL" id="KGL41527.1"/>
    </source>
</evidence>